<dbReference type="InterPro" id="IPR005530">
    <property type="entry name" value="SPW"/>
</dbReference>
<feature type="transmembrane region" description="Helical" evidence="2">
    <location>
        <begin position="59"/>
        <end position="79"/>
    </location>
</feature>
<protein>
    <submittedName>
        <fullName evidence="4">SPW repeat protein</fullName>
    </submittedName>
</protein>
<dbReference type="Pfam" id="PF03779">
    <property type="entry name" value="SPW"/>
    <property type="match status" value="1"/>
</dbReference>
<dbReference type="Proteomes" id="UP000265719">
    <property type="component" value="Chromosome"/>
</dbReference>
<dbReference type="OrthoDB" id="32521at2"/>
<reference evidence="4" key="1">
    <citation type="submission" date="2020-10" db="EMBL/GenBank/DDBJ databases">
        <title>De novo genome project of the cellulose decomposer Thermobifida halotolerans type strain.</title>
        <authorList>
            <person name="Nagy I."/>
            <person name="Horvath B."/>
            <person name="Kukolya J."/>
            <person name="Nagy I."/>
            <person name="Orsini M."/>
        </authorList>
    </citation>
    <scope>NUCLEOTIDE SEQUENCE</scope>
    <source>
        <strain evidence="4">DSM 44931</strain>
    </source>
</reference>
<organism evidence="4 5">
    <name type="scientific">Thermobifida halotolerans</name>
    <dbReference type="NCBI Taxonomy" id="483545"/>
    <lineage>
        <taxon>Bacteria</taxon>
        <taxon>Bacillati</taxon>
        <taxon>Actinomycetota</taxon>
        <taxon>Actinomycetes</taxon>
        <taxon>Streptosporangiales</taxon>
        <taxon>Nocardiopsidaceae</taxon>
        <taxon>Thermobifida</taxon>
    </lineage>
</organism>
<keyword evidence="5" id="KW-1185">Reference proteome</keyword>
<sequence>MRGRWDDWVALTAGVVASVSWVWHGLFGVGMVALFLVGVTTVFTAVISITRPGLIVSELILVVLGVLLFLTPWLVGFAGEPAAAWTAWILGAVIAAMGAVGVPRSGKSRRGLRPHGPDGSETRSPTTHSYR</sequence>
<keyword evidence="2" id="KW-0812">Transmembrane</keyword>
<feature type="region of interest" description="Disordered" evidence="1">
    <location>
        <begin position="103"/>
        <end position="131"/>
    </location>
</feature>
<feature type="transmembrane region" description="Helical" evidence="2">
    <location>
        <begin position="20"/>
        <end position="47"/>
    </location>
</feature>
<dbReference type="RefSeq" id="WP_068687534.1">
    <property type="nucleotide sequence ID" value="NZ_CP063196.1"/>
</dbReference>
<gene>
    <name evidence="4" type="ORF">NI17_023350</name>
</gene>
<feature type="domain" description="SPW repeat-containing integral membrane" evidence="3">
    <location>
        <begin position="5"/>
        <end position="99"/>
    </location>
</feature>
<evidence type="ECO:0000313" key="4">
    <source>
        <dbReference type="EMBL" id="UOE19598.1"/>
    </source>
</evidence>
<evidence type="ECO:0000313" key="5">
    <source>
        <dbReference type="Proteomes" id="UP000265719"/>
    </source>
</evidence>
<evidence type="ECO:0000259" key="3">
    <source>
        <dbReference type="Pfam" id="PF03779"/>
    </source>
</evidence>
<feature type="transmembrane region" description="Helical" evidence="2">
    <location>
        <begin position="85"/>
        <end position="103"/>
    </location>
</feature>
<keyword evidence="2" id="KW-0472">Membrane</keyword>
<accession>A0A399G203</accession>
<dbReference type="KEGG" id="thao:NI17_023350"/>
<proteinExistence type="predicted"/>
<dbReference type="AlphaFoldDB" id="A0A399G203"/>
<feature type="compositionally biased region" description="Polar residues" evidence="1">
    <location>
        <begin position="122"/>
        <end position="131"/>
    </location>
</feature>
<dbReference type="EMBL" id="CP063196">
    <property type="protein sequence ID" value="UOE19598.1"/>
    <property type="molecule type" value="Genomic_DNA"/>
</dbReference>
<keyword evidence="2" id="KW-1133">Transmembrane helix</keyword>
<name>A0A399G203_9ACTN</name>
<evidence type="ECO:0000256" key="2">
    <source>
        <dbReference type="SAM" id="Phobius"/>
    </source>
</evidence>
<evidence type="ECO:0000256" key="1">
    <source>
        <dbReference type="SAM" id="MobiDB-lite"/>
    </source>
</evidence>